<accession>B3M7Z5</accession>
<dbReference type="Pfam" id="PF12862">
    <property type="entry name" value="ANAPC5"/>
    <property type="match status" value="1"/>
</dbReference>
<dbReference type="GO" id="GO:0070979">
    <property type="term" value="P:protein K11-linked ubiquitination"/>
    <property type="evidence" value="ECO:0007669"/>
    <property type="project" value="TreeGrafter"/>
</dbReference>
<keyword evidence="6" id="KW-0131">Cell cycle</keyword>
<feature type="domain" description="Anaphase-promoting complex subunit 5" evidence="9">
    <location>
        <begin position="340"/>
        <end position="430"/>
    </location>
</feature>
<dbReference type="InParanoid" id="B3M7Z5"/>
<dbReference type="AlphaFoldDB" id="B3M7Z5"/>
<dbReference type="PANTHER" id="PTHR12830">
    <property type="entry name" value="ANAPHASE-PROMOTING COMPLEX SUBUNIT 5"/>
    <property type="match status" value="1"/>
</dbReference>
<evidence type="ECO:0000256" key="2">
    <source>
        <dbReference type="ARBA" id="ARBA00016066"/>
    </source>
</evidence>
<dbReference type="InterPro" id="IPR011990">
    <property type="entry name" value="TPR-like_helical_dom_sf"/>
</dbReference>
<evidence type="ECO:0000256" key="6">
    <source>
        <dbReference type="ARBA" id="ARBA00023306"/>
    </source>
</evidence>
<dbReference type="EMBL" id="CH902618">
    <property type="protein sequence ID" value="EDV39903.2"/>
    <property type="molecule type" value="Genomic_DNA"/>
</dbReference>
<dbReference type="GO" id="GO:0005737">
    <property type="term" value="C:cytoplasm"/>
    <property type="evidence" value="ECO:0007669"/>
    <property type="project" value="EnsemblMetazoa"/>
</dbReference>
<dbReference type="OrthoDB" id="2504561at2759"/>
<dbReference type="GO" id="GO:0005680">
    <property type="term" value="C:anaphase-promoting complex"/>
    <property type="evidence" value="ECO:0007669"/>
    <property type="project" value="InterPro"/>
</dbReference>
<keyword evidence="11" id="KW-1185">Reference proteome</keyword>
<dbReference type="GO" id="GO:0051301">
    <property type="term" value="P:cell division"/>
    <property type="evidence" value="ECO:0007669"/>
    <property type="project" value="UniProtKB-KW"/>
</dbReference>
<organism evidence="10 11">
    <name type="scientific">Drosophila ananassae</name>
    <name type="common">Fruit fly</name>
    <dbReference type="NCBI Taxonomy" id="7217"/>
    <lineage>
        <taxon>Eukaryota</taxon>
        <taxon>Metazoa</taxon>
        <taxon>Ecdysozoa</taxon>
        <taxon>Arthropoda</taxon>
        <taxon>Hexapoda</taxon>
        <taxon>Insecta</taxon>
        <taxon>Pterygota</taxon>
        <taxon>Neoptera</taxon>
        <taxon>Endopterygota</taxon>
        <taxon>Diptera</taxon>
        <taxon>Brachycera</taxon>
        <taxon>Muscomorpha</taxon>
        <taxon>Ephydroidea</taxon>
        <taxon>Drosophilidae</taxon>
        <taxon>Drosophila</taxon>
        <taxon>Sophophora</taxon>
    </lineage>
</organism>
<dbReference type="eggNOG" id="KOG4322">
    <property type="taxonomic scope" value="Eukaryota"/>
</dbReference>
<proteinExistence type="inferred from homology"/>
<evidence type="ECO:0000259" key="9">
    <source>
        <dbReference type="Pfam" id="PF12862"/>
    </source>
</evidence>
<dbReference type="GO" id="GO:0007444">
    <property type="term" value="P:imaginal disc development"/>
    <property type="evidence" value="ECO:0007669"/>
    <property type="project" value="EnsemblMetazoa"/>
</dbReference>
<comment type="similarity">
    <text evidence="1">Belongs to the APC5 family.</text>
</comment>
<name>B3M7Z5_DROAN</name>
<gene>
    <name evidence="10" type="primary">Dana\GF24233</name>
    <name evidence="10" type="synonym">dana_GLEANR_8972</name>
    <name evidence="10" type="ORF">GF24233</name>
</gene>
<evidence type="ECO:0000256" key="3">
    <source>
        <dbReference type="ARBA" id="ARBA00022618"/>
    </source>
</evidence>
<evidence type="ECO:0000256" key="5">
    <source>
        <dbReference type="ARBA" id="ARBA00022786"/>
    </source>
</evidence>
<dbReference type="InterPro" id="IPR026000">
    <property type="entry name" value="Apc5_dom"/>
</dbReference>
<keyword evidence="4" id="KW-0498">Mitosis</keyword>
<evidence type="ECO:0000256" key="8">
    <source>
        <dbReference type="ARBA" id="ARBA00045696"/>
    </source>
</evidence>
<keyword evidence="3" id="KW-0132">Cell division</keyword>
<dbReference type="PANTHER" id="PTHR12830:SF9">
    <property type="entry name" value="ANAPHASE-PROMOTING COMPLEX SUBUNIT 5"/>
    <property type="match status" value="1"/>
</dbReference>
<dbReference type="SUPFAM" id="SSF48452">
    <property type="entry name" value="TPR-like"/>
    <property type="match status" value="1"/>
</dbReference>
<protein>
    <recommendedName>
        <fullName evidence="2">Anaphase-promoting complex subunit 5</fullName>
    </recommendedName>
    <alternativeName>
        <fullName evidence="7">Cyclosome subunit 5</fullName>
    </alternativeName>
</protein>
<dbReference type="STRING" id="7217.B3M7Z5"/>
<dbReference type="InterPro" id="IPR037679">
    <property type="entry name" value="Apc5"/>
</dbReference>
<reference evidence="10 11" key="1">
    <citation type="journal article" date="2007" name="Nature">
        <title>Evolution of genes and genomes on the Drosophila phylogeny.</title>
        <authorList>
            <consortium name="Drosophila 12 Genomes Consortium"/>
            <person name="Clark A.G."/>
            <person name="Eisen M.B."/>
            <person name="Smith D.R."/>
            <person name="Bergman C.M."/>
            <person name="Oliver B."/>
            <person name="Markow T.A."/>
            <person name="Kaufman T.C."/>
            <person name="Kellis M."/>
            <person name="Gelbart W."/>
            <person name="Iyer V.N."/>
            <person name="Pollard D.A."/>
            <person name="Sackton T.B."/>
            <person name="Larracuente A.M."/>
            <person name="Singh N.D."/>
            <person name="Abad J.P."/>
            <person name="Abt D.N."/>
            <person name="Adryan B."/>
            <person name="Aguade M."/>
            <person name="Akashi H."/>
            <person name="Anderson W.W."/>
            <person name="Aquadro C.F."/>
            <person name="Ardell D.H."/>
            <person name="Arguello R."/>
            <person name="Artieri C.G."/>
            <person name="Barbash D.A."/>
            <person name="Barker D."/>
            <person name="Barsanti P."/>
            <person name="Batterham P."/>
            <person name="Batzoglou S."/>
            <person name="Begun D."/>
            <person name="Bhutkar A."/>
            <person name="Blanco E."/>
            <person name="Bosak S.A."/>
            <person name="Bradley R.K."/>
            <person name="Brand A.D."/>
            <person name="Brent M.R."/>
            <person name="Brooks A.N."/>
            <person name="Brown R.H."/>
            <person name="Butlin R.K."/>
            <person name="Caggese C."/>
            <person name="Calvi B.R."/>
            <person name="Bernardo de Carvalho A."/>
            <person name="Caspi A."/>
            <person name="Castrezana S."/>
            <person name="Celniker S.E."/>
            <person name="Chang J.L."/>
            <person name="Chapple C."/>
            <person name="Chatterji S."/>
            <person name="Chinwalla A."/>
            <person name="Civetta A."/>
            <person name="Clifton S.W."/>
            <person name="Comeron J.M."/>
            <person name="Costello J.C."/>
            <person name="Coyne J.A."/>
            <person name="Daub J."/>
            <person name="David R.G."/>
            <person name="Delcher A.L."/>
            <person name="Delehaunty K."/>
            <person name="Do C.B."/>
            <person name="Ebling H."/>
            <person name="Edwards K."/>
            <person name="Eickbush T."/>
            <person name="Evans J.D."/>
            <person name="Filipski A."/>
            <person name="Findeiss S."/>
            <person name="Freyhult E."/>
            <person name="Fulton L."/>
            <person name="Fulton R."/>
            <person name="Garcia A.C."/>
            <person name="Gardiner A."/>
            <person name="Garfield D.A."/>
            <person name="Garvin B.E."/>
            <person name="Gibson G."/>
            <person name="Gilbert D."/>
            <person name="Gnerre S."/>
            <person name="Godfrey J."/>
            <person name="Good R."/>
            <person name="Gotea V."/>
            <person name="Gravely B."/>
            <person name="Greenberg A.J."/>
            <person name="Griffiths-Jones S."/>
            <person name="Gross S."/>
            <person name="Guigo R."/>
            <person name="Gustafson E.A."/>
            <person name="Haerty W."/>
            <person name="Hahn M.W."/>
            <person name="Halligan D.L."/>
            <person name="Halpern A.L."/>
            <person name="Halter G.M."/>
            <person name="Han M.V."/>
            <person name="Heger A."/>
            <person name="Hillier L."/>
            <person name="Hinrichs A.S."/>
            <person name="Holmes I."/>
            <person name="Hoskins R.A."/>
            <person name="Hubisz M.J."/>
            <person name="Hultmark D."/>
            <person name="Huntley M.A."/>
            <person name="Jaffe D.B."/>
            <person name="Jagadeeshan S."/>
            <person name="Jeck W.R."/>
            <person name="Johnson J."/>
            <person name="Jones C.D."/>
            <person name="Jordan W.C."/>
            <person name="Karpen G.H."/>
            <person name="Kataoka E."/>
            <person name="Keightley P.D."/>
            <person name="Kheradpour P."/>
            <person name="Kirkness E.F."/>
            <person name="Koerich L.B."/>
            <person name="Kristiansen K."/>
            <person name="Kudrna D."/>
            <person name="Kulathinal R.J."/>
            <person name="Kumar S."/>
            <person name="Kwok R."/>
            <person name="Lander E."/>
            <person name="Langley C.H."/>
            <person name="Lapoint R."/>
            <person name="Lazzaro B.P."/>
            <person name="Lee S.J."/>
            <person name="Levesque L."/>
            <person name="Li R."/>
            <person name="Lin C.F."/>
            <person name="Lin M.F."/>
            <person name="Lindblad-Toh K."/>
            <person name="Llopart A."/>
            <person name="Long M."/>
            <person name="Low L."/>
            <person name="Lozovsky E."/>
            <person name="Lu J."/>
            <person name="Luo M."/>
            <person name="Machado C.A."/>
            <person name="Makalowski W."/>
            <person name="Marzo M."/>
            <person name="Matsuda M."/>
            <person name="Matzkin L."/>
            <person name="McAllister B."/>
            <person name="McBride C.S."/>
            <person name="McKernan B."/>
            <person name="McKernan K."/>
            <person name="Mendez-Lago M."/>
            <person name="Minx P."/>
            <person name="Mollenhauer M.U."/>
            <person name="Montooth K."/>
            <person name="Mount S.M."/>
            <person name="Mu X."/>
            <person name="Myers E."/>
            <person name="Negre B."/>
            <person name="Newfeld S."/>
            <person name="Nielsen R."/>
            <person name="Noor M.A."/>
            <person name="O'Grady P."/>
            <person name="Pachter L."/>
            <person name="Papaceit M."/>
            <person name="Parisi M.J."/>
            <person name="Parisi M."/>
            <person name="Parts L."/>
            <person name="Pedersen J.S."/>
            <person name="Pesole G."/>
            <person name="Phillippy A.M."/>
            <person name="Ponting C.P."/>
            <person name="Pop M."/>
            <person name="Porcelli D."/>
            <person name="Powell J.R."/>
            <person name="Prohaska S."/>
            <person name="Pruitt K."/>
            <person name="Puig M."/>
            <person name="Quesneville H."/>
            <person name="Ram K.R."/>
            <person name="Rand D."/>
            <person name="Rasmussen M.D."/>
            <person name="Reed L.K."/>
            <person name="Reenan R."/>
            <person name="Reily A."/>
            <person name="Remington K.A."/>
            <person name="Rieger T.T."/>
            <person name="Ritchie M.G."/>
            <person name="Robin C."/>
            <person name="Rogers Y.H."/>
            <person name="Rohde C."/>
            <person name="Rozas J."/>
            <person name="Rubenfield M.J."/>
            <person name="Ruiz A."/>
            <person name="Russo S."/>
            <person name="Salzberg S.L."/>
            <person name="Sanchez-Gracia A."/>
            <person name="Saranga D.J."/>
            <person name="Sato H."/>
            <person name="Schaeffer S.W."/>
            <person name="Schatz M.C."/>
            <person name="Schlenke T."/>
            <person name="Schwartz R."/>
            <person name="Segarra C."/>
            <person name="Singh R.S."/>
            <person name="Sirot L."/>
            <person name="Sirota M."/>
            <person name="Sisneros N.B."/>
            <person name="Smith C.D."/>
            <person name="Smith T.F."/>
            <person name="Spieth J."/>
            <person name="Stage D.E."/>
            <person name="Stark A."/>
            <person name="Stephan W."/>
            <person name="Strausberg R.L."/>
            <person name="Strempel S."/>
            <person name="Sturgill D."/>
            <person name="Sutton G."/>
            <person name="Sutton G.G."/>
            <person name="Tao W."/>
            <person name="Teichmann S."/>
            <person name="Tobari Y.N."/>
            <person name="Tomimura Y."/>
            <person name="Tsolas J.M."/>
            <person name="Valente V.L."/>
            <person name="Venter E."/>
            <person name="Venter J.C."/>
            <person name="Vicario S."/>
            <person name="Vieira F.G."/>
            <person name="Vilella A.J."/>
            <person name="Villasante A."/>
            <person name="Walenz B."/>
            <person name="Wang J."/>
            <person name="Wasserman M."/>
            <person name="Watts T."/>
            <person name="Wilson D."/>
            <person name="Wilson R.K."/>
            <person name="Wing R.A."/>
            <person name="Wolfner M.F."/>
            <person name="Wong A."/>
            <person name="Wong G.K."/>
            <person name="Wu C.I."/>
            <person name="Wu G."/>
            <person name="Yamamoto D."/>
            <person name="Yang H.P."/>
            <person name="Yang S.P."/>
            <person name="Yorke J.A."/>
            <person name="Yoshida K."/>
            <person name="Zdobnov E."/>
            <person name="Zhang P."/>
            <person name="Zhang Y."/>
            <person name="Zimin A.V."/>
            <person name="Baldwin J."/>
            <person name="Abdouelleil A."/>
            <person name="Abdulkadir J."/>
            <person name="Abebe A."/>
            <person name="Abera B."/>
            <person name="Abreu J."/>
            <person name="Acer S.C."/>
            <person name="Aftuck L."/>
            <person name="Alexander A."/>
            <person name="An P."/>
            <person name="Anderson E."/>
            <person name="Anderson S."/>
            <person name="Arachi H."/>
            <person name="Azer M."/>
            <person name="Bachantsang P."/>
            <person name="Barry A."/>
            <person name="Bayul T."/>
            <person name="Berlin A."/>
            <person name="Bessette D."/>
            <person name="Bloom T."/>
            <person name="Blye J."/>
            <person name="Boguslavskiy L."/>
            <person name="Bonnet C."/>
            <person name="Boukhgalter B."/>
            <person name="Bourzgui I."/>
            <person name="Brown A."/>
            <person name="Cahill P."/>
            <person name="Channer S."/>
            <person name="Cheshatsang Y."/>
            <person name="Chuda L."/>
            <person name="Citroen M."/>
            <person name="Collymore A."/>
            <person name="Cooke P."/>
            <person name="Costello M."/>
            <person name="D'Aco K."/>
            <person name="Daza R."/>
            <person name="De Haan G."/>
            <person name="DeGray S."/>
            <person name="DeMaso C."/>
            <person name="Dhargay N."/>
            <person name="Dooley K."/>
            <person name="Dooley E."/>
            <person name="Doricent M."/>
            <person name="Dorje P."/>
            <person name="Dorjee K."/>
            <person name="Dupes A."/>
            <person name="Elong R."/>
            <person name="Falk J."/>
            <person name="Farina A."/>
            <person name="Faro S."/>
            <person name="Ferguson D."/>
            <person name="Fisher S."/>
            <person name="Foley C.D."/>
            <person name="Franke A."/>
            <person name="Friedrich D."/>
            <person name="Gadbois L."/>
            <person name="Gearin G."/>
            <person name="Gearin C.R."/>
            <person name="Giannoukos G."/>
            <person name="Goode T."/>
            <person name="Graham J."/>
            <person name="Grandbois E."/>
            <person name="Grewal S."/>
            <person name="Gyaltsen K."/>
            <person name="Hafez N."/>
            <person name="Hagos B."/>
            <person name="Hall J."/>
            <person name="Henson C."/>
            <person name="Hollinger A."/>
            <person name="Honan T."/>
            <person name="Huard M.D."/>
            <person name="Hughes L."/>
            <person name="Hurhula B."/>
            <person name="Husby M.E."/>
            <person name="Kamat A."/>
            <person name="Kanga B."/>
            <person name="Kashin S."/>
            <person name="Khazanovich D."/>
            <person name="Kisner P."/>
            <person name="Lance K."/>
            <person name="Lara M."/>
            <person name="Lee W."/>
            <person name="Lennon N."/>
            <person name="Letendre F."/>
            <person name="LeVine R."/>
            <person name="Lipovsky A."/>
            <person name="Liu X."/>
            <person name="Liu J."/>
            <person name="Liu S."/>
            <person name="Lokyitsang T."/>
            <person name="Lokyitsang Y."/>
            <person name="Lubonja R."/>
            <person name="Lui A."/>
            <person name="MacDonald P."/>
            <person name="Magnisalis V."/>
            <person name="Maru K."/>
            <person name="Matthews C."/>
            <person name="McCusker W."/>
            <person name="McDonough S."/>
            <person name="Mehta T."/>
            <person name="Meldrim J."/>
            <person name="Meneus L."/>
            <person name="Mihai O."/>
            <person name="Mihalev A."/>
            <person name="Mihova T."/>
            <person name="Mittelman R."/>
            <person name="Mlenga V."/>
            <person name="Montmayeur A."/>
            <person name="Mulrain L."/>
            <person name="Navidi A."/>
            <person name="Naylor J."/>
            <person name="Negash T."/>
            <person name="Nguyen T."/>
            <person name="Nguyen N."/>
            <person name="Nicol R."/>
            <person name="Norbu C."/>
            <person name="Norbu N."/>
            <person name="Novod N."/>
            <person name="O'Neill B."/>
            <person name="Osman S."/>
            <person name="Markiewicz E."/>
            <person name="Oyono O.L."/>
            <person name="Patti C."/>
            <person name="Phunkhang P."/>
            <person name="Pierre F."/>
            <person name="Priest M."/>
            <person name="Raghuraman S."/>
            <person name="Rege F."/>
            <person name="Reyes R."/>
            <person name="Rise C."/>
            <person name="Rogov P."/>
            <person name="Ross K."/>
            <person name="Ryan E."/>
            <person name="Settipalli S."/>
            <person name="Shea T."/>
            <person name="Sherpa N."/>
            <person name="Shi L."/>
            <person name="Shih D."/>
            <person name="Sparrow T."/>
            <person name="Spaulding J."/>
            <person name="Stalker J."/>
            <person name="Stange-Thomann N."/>
            <person name="Stavropoulos S."/>
            <person name="Stone C."/>
            <person name="Strader C."/>
            <person name="Tesfaye S."/>
            <person name="Thomson T."/>
            <person name="Thoulutsang Y."/>
            <person name="Thoulutsang D."/>
            <person name="Topham K."/>
            <person name="Topping I."/>
            <person name="Tsamla T."/>
            <person name="Vassiliev H."/>
            <person name="Vo A."/>
            <person name="Wangchuk T."/>
            <person name="Wangdi T."/>
            <person name="Weiand M."/>
            <person name="Wilkinson J."/>
            <person name="Wilson A."/>
            <person name="Yadav S."/>
            <person name="Young G."/>
            <person name="Yu Q."/>
            <person name="Zembek L."/>
            <person name="Zhong D."/>
            <person name="Zimmer A."/>
            <person name="Zwirko Z."/>
            <person name="Jaffe D.B."/>
            <person name="Alvarez P."/>
            <person name="Brockman W."/>
            <person name="Butler J."/>
            <person name="Chin C."/>
            <person name="Gnerre S."/>
            <person name="Grabherr M."/>
            <person name="Kleber M."/>
            <person name="Mauceli E."/>
            <person name="MacCallum I."/>
        </authorList>
    </citation>
    <scope>NUCLEOTIDE SEQUENCE [LARGE SCALE GENOMIC DNA]</scope>
    <source>
        <strain evidence="11">Tucson 14024-0371.13</strain>
    </source>
</reference>
<dbReference type="HOGENOM" id="CLU_020635_0_0_1"/>
<evidence type="ECO:0000313" key="11">
    <source>
        <dbReference type="Proteomes" id="UP000007801"/>
    </source>
</evidence>
<evidence type="ECO:0000256" key="7">
    <source>
        <dbReference type="ARBA" id="ARBA00031069"/>
    </source>
</evidence>
<dbReference type="CTD" id="45574"/>
<dbReference type="KEGG" id="dan:6506866"/>
<dbReference type="FunCoup" id="B3M7Z5">
    <property type="interactions" value="1330"/>
</dbReference>
<sequence>MIILGFTQPSQYVKVKIFEFGANWCCQIASNPKDISFRTTLSWLQLKFLFLFCRELKSKTTINWRRIAMNLFEELDTLDPSAKLVPPRLEPPTAHKITMLILLKQYVINKKTCLDTGISMATKRRRMFYMLIFKLIQEADKTYSELHNLLTTGKYRLDPLMLEAFEKAMSEFCAGSIEVLFDFAEIQNIDEILNENYGISQFSMVGVYIRRVGVVLERLSFAEMMDMYKNICSYYERGVRAVASGTRKAVAGGILHREETPPPVPADTDKSGLKEKDNSLTGYLVERNTLSRWAPKQAKFFINKQSELLESNERKALPPMELQKKVQEIIRDLPLTTTPYFLGYMNQLRVRDYYNALNALHRALDRSPVRLMGQEKGYQYFCVNLAVLHATFGHRDEALAALKESTMLAQEHSDKSSLNLANTWYCLLRDELPLSAIQKSVQEASEVDGSLLQNYTLALHFAVKLGTVAGYQPLKLFDLLQRSDNLTNRNNFADHASDALALRSAVWCAYGRHELAALYSQVLLSVRDRSENCSAGLGSALSSYALWLQLQGESQLAKVLLQQAKERFPRLPSAEGWMISQCHVVIQTGIYQCRWHDALKACDQLYLLDASDALMQRASIYVAKREFFNARRLLDKLATKDQLPFLLRMRVQVLLGYCSMADGRFSSETTMLLLRVAENMAECQMDYELALVDLLLAQQLLLLGLPQKAYQAIKRCMHDIHINGGLYERAKSDFVFVRCLLAITPNNVEQRKAQLLKSLDILERAAQSFKKLSAHAKVLDVYVFLAQRFNEFGERNLRNKYAGEFRRYFTDHPIPREYLSSP</sequence>
<evidence type="ECO:0000256" key="1">
    <source>
        <dbReference type="ARBA" id="ARBA00007450"/>
    </source>
</evidence>
<evidence type="ECO:0000256" key="4">
    <source>
        <dbReference type="ARBA" id="ARBA00022776"/>
    </source>
</evidence>
<dbReference type="Proteomes" id="UP000007801">
    <property type="component" value="Unassembled WGS sequence"/>
</dbReference>
<dbReference type="UniPathway" id="UPA00143"/>
<evidence type="ECO:0000313" key="10">
    <source>
        <dbReference type="EMBL" id="EDV39903.2"/>
    </source>
</evidence>
<keyword evidence="5" id="KW-0833">Ubl conjugation pathway</keyword>
<dbReference type="GO" id="GO:0045842">
    <property type="term" value="P:positive regulation of mitotic metaphase/anaphase transition"/>
    <property type="evidence" value="ECO:0007669"/>
    <property type="project" value="EnsemblMetazoa"/>
</dbReference>
<dbReference type="GeneID" id="6506866"/>
<dbReference type="CDD" id="cd16270">
    <property type="entry name" value="Apc5_N"/>
    <property type="match status" value="1"/>
</dbReference>
<dbReference type="GO" id="GO:0031145">
    <property type="term" value="P:anaphase-promoting complex-dependent catabolic process"/>
    <property type="evidence" value="ECO:0007669"/>
    <property type="project" value="TreeGrafter"/>
</dbReference>
<comment type="function">
    <text evidence="8">Component of the anaphase promoting complex/cyclosome (APC/C), a cell cycle-regulated E3 ubiquitin ligase that controls progression through mitosis and the G1 phase of the cell cycle. The APC/C complex acts by mediating ubiquitination and subsequent degradation of target proteins: it mainly mediates the formation of 'Lys-11'-linked polyubiquitin chains and, to a lower extent, the formation of 'Lys-48'- and 'Lys-63'-linked polyubiquitin chains. The APC/C complex catalyzes assembly of branched 'Lys-11'-/'Lys-48'-linked branched ubiquitin chains on target proteins.</text>
</comment>